<organism evidence="2 3">
    <name type="scientific">Cylicocyclus nassatus</name>
    <name type="common">Nematode worm</name>
    <dbReference type="NCBI Taxonomy" id="53992"/>
    <lineage>
        <taxon>Eukaryota</taxon>
        <taxon>Metazoa</taxon>
        <taxon>Ecdysozoa</taxon>
        <taxon>Nematoda</taxon>
        <taxon>Chromadorea</taxon>
        <taxon>Rhabditida</taxon>
        <taxon>Rhabditina</taxon>
        <taxon>Rhabditomorpha</taxon>
        <taxon>Strongyloidea</taxon>
        <taxon>Strongylidae</taxon>
        <taxon>Cylicocyclus</taxon>
    </lineage>
</organism>
<comment type="caution">
    <text evidence="2">The sequence shown here is derived from an EMBL/GenBank/DDBJ whole genome shotgun (WGS) entry which is preliminary data.</text>
</comment>
<proteinExistence type="predicted"/>
<gene>
    <name evidence="2" type="ORF">CYNAS_LOCUS363</name>
</gene>
<evidence type="ECO:0000313" key="2">
    <source>
        <dbReference type="EMBL" id="CAJ0588380.1"/>
    </source>
</evidence>
<evidence type="ECO:0000313" key="3">
    <source>
        <dbReference type="Proteomes" id="UP001176961"/>
    </source>
</evidence>
<dbReference type="AlphaFoldDB" id="A0AA36DJR2"/>
<feature type="region of interest" description="Disordered" evidence="1">
    <location>
        <begin position="39"/>
        <end position="93"/>
    </location>
</feature>
<dbReference type="Proteomes" id="UP001176961">
    <property type="component" value="Unassembled WGS sequence"/>
</dbReference>
<evidence type="ECO:0000256" key="1">
    <source>
        <dbReference type="SAM" id="MobiDB-lite"/>
    </source>
</evidence>
<keyword evidence="3" id="KW-1185">Reference proteome</keyword>
<accession>A0AA36DJR2</accession>
<name>A0AA36DJR2_CYLNA</name>
<reference evidence="2" key="1">
    <citation type="submission" date="2023-07" db="EMBL/GenBank/DDBJ databases">
        <authorList>
            <consortium name="CYATHOMIX"/>
        </authorList>
    </citation>
    <scope>NUCLEOTIDE SEQUENCE</scope>
    <source>
        <strain evidence="2">N/A</strain>
    </source>
</reference>
<dbReference type="EMBL" id="CATQJL010000001">
    <property type="protein sequence ID" value="CAJ0588380.1"/>
    <property type="molecule type" value="Genomic_DNA"/>
</dbReference>
<sequence length="134" mass="15181">MVEVVRIRILDLFKCINKIDDEYLVIDDDKLCKVLREARPKRPRGGASKRMEETDMPPAKRRCSPIPPRAPRPHPVKSDNTKTPAAAPVVKEEADADPEVDFVVRAVRAALQEKNRKSKENINPLVVDDIFSLD</sequence>
<protein>
    <submittedName>
        <fullName evidence="2">Uncharacterized protein</fullName>
    </submittedName>
</protein>